<accession>A0A451AJX3</accession>
<dbReference type="AlphaFoldDB" id="A0A451AJX3"/>
<dbReference type="InterPro" id="IPR037460">
    <property type="entry name" value="SEST-like"/>
</dbReference>
<dbReference type="GO" id="GO:0006629">
    <property type="term" value="P:lipid metabolic process"/>
    <property type="evidence" value="ECO:0007669"/>
    <property type="project" value="TreeGrafter"/>
</dbReference>
<proteinExistence type="predicted"/>
<dbReference type="PANTHER" id="PTHR37981">
    <property type="entry name" value="LIPASE 2"/>
    <property type="match status" value="1"/>
</dbReference>
<sequence length="615" mass="69004">MNVFLKQVLLALTGVALILPICGRDTNAEMVDTPTLEWKVAQRDRFRMFLNPKAFDIFQVRYDELNDSEKSDSPVSSMEKDLVTVRPNWSWASIFFNSDKLGGKSLRENICLFSKDESSGVSNPECREGIQPKSYLIKVQIKGGVSGICSWHKSGKLQPVCDKAESDCKKPVDESDCSKPVFLNITREENEAKAEGAQHGVEVSVKIPSKSGPSTLTTYIHVDDKFILGLGDSFASGEGNPDVPMRYKSKLDSKDWAIRADHRKAEGSLWMDRACHRSFYSPQFRAALTLALSDKKRSIMYVGLACSGAEIAKGMFTKYYGVEGLKEGRENYSQLSTALRILCDGKIGSPENQKDNDLPTCEGKLIRSPDKVLLSIGGNDVRFSGLIAHAILEKGTMRSLANLLNVIATPEEATKKIHELSKLYSRLNTHLDKTLMVSKKKIYLTPYPRPLFDETGKLCQDTPMGKGPSSPFRYAADRASKFDHLEDKDKVIPKLLEAMRTAAETHKWHYVGKISDEFLNHGWCAKASNDVTLPERGLKIPQNPSDHRPYQSRQRWLWTIIDAYMNVNYKWKGYHALSKKVAAYTSGSFHPTAEGAAHMADHIYRSVEDTWLELD</sequence>
<dbReference type="InterPro" id="IPR036514">
    <property type="entry name" value="SGNH_hydro_sf"/>
</dbReference>
<evidence type="ECO:0000313" key="2">
    <source>
        <dbReference type="EMBL" id="VFK71947.1"/>
    </source>
</evidence>
<dbReference type="PANTHER" id="PTHR37981:SF1">
    <property type="entry name" value="SGNH HYDROLASE-TYPE ESTERASE DOMAIN-CONTAINING PROTEIN"/>
    <property type="match status" value="1"/>
</dbReference>
<name>A0A451AJX3_9GAMM</name>
<reference evidence="1" key="1">
    <citation type="submission" date="2019-02" db="EMBL/GenBank/DDBJ databases">
        <authorList>
            <person name="Gruber-Vodicka R. H."/>
            <person name="Seah K. B. B."/>
        </authorList>
    </citation>
    <scope>NUCLEOTIDE SEQUENCE</scope>
    <source>
        <strain evidence="2">BECK_BY19</strain>
        <strain evidence="1">BECK_BY8</strain>
    </source>
</reference>
<dbReference type="Gene3D" id="3.40.50.1110">
    <property type="entry name" value="SGNH hydrolase"/>
    <property type="match status" value="1"/>
</dbReference>
<dbReference type="EMBL" id="CAADGD010000088">
    <property type="protein sequence ID" value="VFK71947.1"/>
    <property type="molecule type" value="Genomic_DNA"/>
</dbReference>
<evidence type="ECO:0000313" key="1">
    <source>
        <dbReference type="EMBL" id="VFK66314.1"/>
    </source>
</evidence>
<organism evidence="1">
    <name type="scientific">Candidatus Kentrum sp. UNK</name>
    <dbReference type="NCBI Taxonomy" id="2126344"/>
    <lineage>
        <taxon>Bacteria</taxon>
        <taxon>Pseudomonadati</taxon>
        <taxon>Pseudomonadota</taxon>
        <taxon>Gammaproteobacteria</taxon>
        <taxon>Candidatus Kentrum</taxon>
    </lineage>
</organism>
<dbReference type="EMBL" id="CAADFZ010000087">
    <property type="protein sequence ID" value="VFK66314.1"/>
    <property type="molecule type" value="Genomic_DNA"/>
</dbReference>
<dbReference type="SUPFAM" id="SSF52266">
    <property type="entry name" value="SGNH hydrolase"/>
    <property type="match status" value="1"/>
</dbReference>
<gene>
    <name evidence="1" type="ORF">BECKUNK1418G_GA0071005_10879</name>
    <name evidence="2" type="ORF">BECKUNK1418H_GA0071006_10889</name>
</gene>
<dbReference type="GO" id="GO:0016788">
    <property type="term" value="F:hydrolase activity, acting on ester bonds"/>
    <property type="evidence" value="ECO:0007669"/>
    <property type="project" value="InterPro"/>
</dbReference>
<protein>
    <submittedName>
        <fullName evidence="1">GDSL-like Lipase/Acylhydrolase family</fullName>
    </submittedName>
</protein>
<keyword evidence="1" id="KW-0378">Hydrolase</keyword>